<protein>
    <submittedName>
        <fullName evidence="1">Uncharacterized protein</fullName>
    </submittedName>
</protein>
<proteinExistence type="predicted"/>
<reference evidence="1" key="2">
    <citation type="submission" date="2022-06" db="UniProtKB">
        <authorList>
            <consortium name="EnsemblMetazoa"/>
        </authorList>
    </citation>
    <scope>IDENTIFICATION</scope>
    <source>
        <strain evidence="1">PS312</strain>
    </source>
</reference>
<dbReference type="AlphaFoldDB" id="A0A2A6BRY6"/>
<gene>
    <name evidence="1" type="primary">WBGene00282902</name>
</gene>
<evidence type="ECO:0000313" key="1">
    <source>
        <dbReference type="EnsemblMetazoa" id="PPA44533.1"/>
    </source>
</evidence>
<sequence length="76" mass="8748">MAGWTEVAADVLIGKIRQKGWMTRVLMTLGTTWRAANSWNDVDSRMSEESSELLERRGLAYERGEQRTLGTMWTRV</sequence>
<name>A0A2A6BRY6_PRIPA</name>
<dbReference type="Proteomes" id="UP000005239">
    <property type="component" value="Unassembled WGS sequence"/>
</dbReference>
<organism evidence="1 2">
    <name type="scientific">Pristionchus pacificus</name>
    <name type="common">Parasitic nematode worm</name>
    <dbReference type="NCBI Taxonomy" id="54126"/>
    <lineage>
        <taxon>Eukaryota</taxon>
        <taxon>Metazoa</taxon>
        <taxon>Ecdysozoa</taxon>
        <taxon>Nematoda</taxon>
        <taxon>Chromadorea</taxon>
        <taxon>Rhabditida</taxon>
        <taxon>Rhabditina</taxon>
        <taxon>Diplogasteromorpha</taxon>
        <taxon>Diplogasteroidea</taxon>
        <taxon>Neodiplogasteridae</taxon>
        <taxon>Pristionchus</taxon>
    </lineage>
</organism>
<accession>A0A2A6BRY6</accession>
<reference evidence="2" key="1">
    <citation type="journal article" date="2008" name="Nat. Genet.">
        <title>The Pristionchus pacificus genome provides a unique perspective on nematode lifestyle and parasitism.</title>
        <authorList>
            <person name="Dieterich C."/>
            <person name="Clifton S.W."/>
            <person name="Schuster L.N."/>
            <person name="Chinwalla A."/>
            <person name="Delehaunty K."/>
            <person name="Dinkelacker I."/>
            <person name="Fulton L."/>
            <person name="Fulton R."/>
            <person name="Godfrey J."/>
            <person name="Minx P."/>
            <person name="Mitreva M."/>
            <person name="Roeseler W."/>
            <person name="Tian H."/>
            <person name="Witte H."/>
            <person name="Yang S.P."/>
            <person name="Wilson R.K."/>
            <person name="Sommer R.J."/>
        </authorList>
    </citation>
    <scope>NUCLEOTIDE SEQUENCE [LARGE SCALE GENOMIC DNA]</scope>
    <source>
        <strain evidence="2">PS312</strain>
    </source>
</reference>
<evidence type="ECO:0000313" key="2">
    <source>
        <dbReference type="Proteomes" id="UP000005239"/>
    </source>
</evidence>
<accession>A0A8R1V209</accession>
<dbReference type="EnsemblMetazoa" id="PPA44533.1">
    <property type="protein sequence ID" value="PPA44533.1"/>
    <property type="gene ID" value="WBGene00282902"/>
</dbReference>
<keyword evidence="2" id="KW-1185">Reference proteome</keyword>